<feature type="region of interest" description="Disordered" evidence="1">
    <location>
        <begin position="319"/>
        <end position="352"/>
    </location>
</feature>
<name>A0A8S1D713_9INSE</name>
<evidence type="ECO:0000256" key="1">
    <source>
        <dbReference type="SAM" id="MobiDB-lite"/>
    </source>
</evidence>
<dbReference type="EMBL" id="CADEPI010000189">
    <property type="protein sequence ID" value="CAB3379542.1"/>
    <property type="molecule type" value="Genomic_DNA"/>
</dbReference>
<feature type="region of interest" description="Disordered" evidence="1">
    <location>
        <begin position="245"/>
        <end position="275"/>
    </location>
</feature>
<keyword evidence="3" id="KW-1185">Reference proteome</keyword>
<accession>A0A8S1D713</accession>
<gene>
    <name evidence="2" type="ORF">CLODIP_2_CD07055</name>
</gene>
<dbReference type="AlphaFoldDB" id="A0A8S1D713"/>
<protein>
    <submittedName>
        <fullName evidence="2">Uncharacterized protein</fullName>
    </submittedName>
</protein>
<proteinExistence type="predicted"/>
<sequence>MANGSEGKNESAMQYFLKSDDIGHGKVYKSAKYFTVRVFDSNYDASVESSDSDISLGEWPTEGNRPADPFMNDEIKWAMDLATRQKEPKCAPMKKKRHSITPAKVVKVVNDTVRGLVKPNSQLESKILQKLDGFLAETSIASEAEKTESGLLAAIRERISKMKFLCTAGKNCLETVGEIFQLLDDRWHNTGRTGVPRSARFLNETGVYISEGRNLLDDLRGLAIKGEEALVEILAARKERAIYPLKPPPSKIPTQRSRIPVPTTPKENQVSKEYPWSPIGTPQTCEIQSQSVCSSVVYQDSLSNLPLPISRTRITIRKAASEPQSKPKTQAASASRAQQRNSPQTFADHPQRTSIKTMRKVKEHHTRLDQVHARANNLISFTQGTLDLLDRRYKSKK</sequence>
<feature type="compositionally biased region" description="Low complexity" evidence="1">
    <location>
        <begin position="330"/>
        <end position="340"/>
    </location>
</feature>
<reference evidence="2 3" key="1">
    <citation type="submission" date="2020-04" db="EMBL/GenBank/DDBJ databases">
        <authorList>
            <person name="Alioto T."/>
            <person name="Alioto T."/>
            <person name="Gomez Garrido J."/>
        </authorList>
    </citation>
    <scope>NUCLEOTIDE SEQUENCE [LARGE SCALE GENOMIC DNA]</scope>
</reference>
<organism evidence="2 3">
    <name type="scientific">Cloeon dipterum</name>
    <dbReference type="NCBI Taxonomy" id="197152"/>
    <lineage>
        <taxon>Eukaryota</taxon>
        <taxon>Metazoa</taxon>
        <taxon>Ecdysozoa</taxon>
        <taxon>Arthropoda</taxon>
        <taxon>Hexapoda</taxon>
        <taxon>Insecta</taxon>
        <taxon>Pterygota</taxon>
        <taxon>Palaeoptera</taxon>
        <taxon>Ephemeroptera</taxon>
        <taxon>Pisciforma</taxon>
        <taxon>Baetidae</taxon>
        <taxon>Cloeon</taxon>
    </lineage>
</organism>
<evidence type="ECO:0000313" key="2">
    <source>
        <dbReference type="EMBL" id="CAB3379542.1"/>
    </source>
</evidence>
<evidence type="ECO:0000313" key="3">
    <source>
        <dbReference type="Proteomes" id="UP000494165"/>
    </source>
</evidence>
<comment type="caution">
    <text evidence="2">The sequence shown here is derived from an EMBL/GenBank/DDBJ whole genome shotgun (WGS) entry which is preliminary data.</text>
</comment>
<dbReference type="Proteomes" id="UP000494165">
    <property type="component" value="Unassembled WGS sequence"/>
</dbReference>